<evidence type="ECO:0000313" key="2">
    <source>
        <dbReference type="Proteomes" id="UP000185568"/>
    </source>
</evidence>
<dbReference type="OrthoDB" id="9939062at2"/>
<gene>
    <name evidence="1" type="ORF">BTO30_03215</name>
</gene>
<sequence length="80" mass="9603">MDNKIDLIKKQYTDFWEWVGTRKSSITCSEKLIDEMVDESKLKFEENGEEILDIYVYKYEEGLLPFVTIEFLTRPKQKES</sequence>
<comment type="caution">
    <text evidence="1">The sequence shown here is derived from an EMBL/GenBank/DDBJ whole genome shotgun (WGS) entry which is preliminary data.</text>
</comment>
<accession>A0A1Q8Q8C0</accession>
<keyword evidence="2" id="KW-1185">Reference proteome</keyword>
<dbReference type="EMBL" id="MSDU01000006">
    <property type="protein sequence ID" value="OLN23594.1"/>
    <property type="molecule type" value="Genomic_DNA"/>
</dbReference>
<reference evidence="1 2" key="1">
    <citation type="submission" date="2016-12" db="EMBL/GenBank/DDBJ databases">
        <title>Domibacillus antri genome sequencing.</title>
        <authorList>
            <person name="Verma A."/>
            <person name="Krishnamurthi S."/>
        </authorList>
    </citation>
    <scope>NUCLEOTIDE SEQUENCE [LARGE SCALE GENOMIC DNA]</scope>
    <source>
        <strain evidence="1 2">XD80</strain>
    </source>
</reference>
<proteinExistence type="predicted"/>
<dbReference type="Proteomes" id="UP000185568">
    <property type="component" value="Unassembled WGS sequence"/>
</dbReference>
<protein>
    <submittedName>
        <fullName evidence="1">Uncharacterized protein</fullName>
    </submittedName>
</protein>
<organism evidence="1 2">
    <name type="scientific">Domibacillus antri</name>
    <dbReference type="NCBI Taxonomy" id="1714264"/>
    <lineage>
        <taxon>Bacteria</taxon>
        <taxon>Bacillati</taxon>
        <taxon>Bacillota</taxon>
        <taxon>Bacilli</taxon>
        <taxon>Bacillales</taxon>
        <taxon>Bacillaceae</taxon>
        <taxon>Domibacillus</taxon>
    </lineage>
</organism>
<evidence type="ECO:0000313" key="1">
    <source>
        <dbReference type="EMBL" id="OLN23594.1"/>
    </source>
</evidence>
<dbReference type="AlphaFoldDB" id="A0A1Q8Q8C0"/>
<dbReference type="RefSeq" id="WP_075397282.1">
    <property type="nucleotide sequence ID" value="NZ_MSDU01000006.1"/>
</dbReference>
<name>A0A1Q8Q8C0_9BACI</name>